<dbReference type="PROSITE" id="PS51292">
    <property type="entry name" value="ZF_RING_CH"/>
    <property type="match status" value="1"/>
</dbReference>
<feature type="transmembrane region" description="Helical" evidence="6">
    <location>
        <begin position="120"/>
        <end position="143"/>
    </location>
</feature>
<proteinExistence type="predicted"/>
<comment type="caution">
    <text evidence="9">The sequence shown here is derived from an EMBL/GenBank/DDBJ whole genome shotgun (WGS) entry which is preliminary data.</text>
</comment>
<evidence type="ECO:0000256" key="2">
    <source>
        <dbReference type="ARBA" id="ARBA00022771"/>
    </source>
</evidence>
<keyword evidence="1" id="KW-0479">Metal-binding</keyword>
<feature type="transmembrane region" description="Helical" evidence="6">
    <location>
        <begin position="177"/>
        <end position="196"/>
    </location>
</feature>
<feature type="transmembrane region" description="Helical" evidence="6">
    <location>
        <begin position="744"/>
        <end position="763"/>
    </location>
</feature>
<dbReference type="OrthoDB" id="651481at2759"/>
<feature type="domain" description="RING-CH-type" evidence="8">
    <location>
        <begin position="29"/>
        <end position="90"/>
    </location>
</feature>
<protein>
    <recommendedName>
        <fullName evidence="11">RING-CH-type domain-containing protein</fullName>
    </recommendedName>
</protein>
<dbReference type="Pfam" id="PF23113">
    <property type="entry name" value="MARCHF6_C"/>
    <property type="match status" value="1"/>
</dbReference>
<dbReference type="SUPFAM" id="SSF57850">
    <property type="entry name" value="RING/U-box"/>
    <property type="match status" value="1"/>
</dbReference>
<dbReference type="InterPro" id="IPR013083">
    <property type="entry name" value="Znf_RING/FYVE/PHD"/>
</dbReference>
<evidence type="ECO:0000259" key="7">
    <source>
        <dbReference type="PROSITE" id="PS50089"/>
    </source>
</evidence>
<feature type="transmembrane region" description="Helical" evidence="6">
    <location>
        <begin position="584"/>
        <end position="602"/>
    </location>
</feature>
<feature type="transmembrane region" description="Helical" evidence="6">
    <location>
        <begin position="551"/>
        <end position="572"/>
    </location>
</feature>
<feature type="transmembrane region" description="Helical" evidence="6">
    <location>
        <begin position="608"/>
        <end position="630"/>
    </location>
</feature>
<keyword evidence="6" id="KW-1133">Transmembrane helix</keyword>
<feature type="transmembrane region" description="Helical" evidence="6">
    <location>
        <begin position="369"/>
        <end position="389"/>
    </location>
</feature>
<evidence type="ECO:0000313" key="9">
    <source>
        <dbReference type="EMBL" id="KAF3327808.1"/>
    </source>
</evidence>
<feature type="transmembrane region" description="Helical" evidence="6">
    <location>
        <begin position="432"/>
        <end position="451"/>
    </location>
</feature>
<dbReference type="InterPro" id="IPR011016">
    <property type="entry name" value="Znf_RING-CH"/>
</dbReference>
<feature type="transmembrane region" description="Helical" evidence="6">
    <location>
        <begin position="327"/>
        <end position="345"/>
    </location>
</feature>
<dbReference type="PANTHER" id="PTHR13145">
    <property type="entry name" value="SSM4 PROTEIN"/>
    <property type="match status" value="1"/>
</dbReference>
<dbReference type="EMBL" id="SWLB01000016">
    <property type="protein sequence ID" value="KAF3327808.1"/>
    <property type="molecule type" value="Genomic_DNA"/>
</dbReference>
<dbReference type="InterPro" id="IPR001841">
    <property type="entry name" value="Znf_RING"/>
</dbReference>
<feature type="transmembrane region" description="Helical" evidence="6">
    <location>
        <begin position="686"/>
        <end position="705"/>
    </location>
</feature>
<feature type="transmembrane region" description="Helical" evidence="6">
    <location>
        <begin position="783"/>
        <end position="802"/>
    </location>
</feature>
<organism evidence="9 10">
    <name type="scientific">Carex littledalei</name>
    <dbReference type="NCBI Taxonomy" id="544730"/>
    <lineage>
        <taxon>Eukaryota</taxon>
        <taxon>Viridiplantae</taxon>
        <taxon>Streptophyta</taxon>
        <taxon>Embryophyta</taxon>
        <taxon>Tracheophyta</taxon>
        <taxon>Spermatophyta</taxon>
        <taxon>Magnoliopsida</taxon>
        <taxon>Liliopsida</taxon>
        <taxon>Poales</taxon>
        <taxon>Cyperaceae</taxon>
        <taxon>Cyperoideae</taxon>
        <taxon>Cariceae</taxon>
        <taxon>Carex</taxon>
        <taxon>Carex subgen. Euthyceras</taxon>
    </lineage>
</organism>
<dbReference type="Proteomes" id="UP000623129">
    <property type="component" value="Unassembled WGS sequence"/>
</dbReference>
<feature type="domain" description="RING-type" evidence="7">
    <location>
        <begin position="37"/>
        <end position="84"/>
    </location>
</feature>
<feature type="transmembrane region" description="Helical" evidence="6">
    <location>
        <begin position="233"/>
        <end position="254"/>
    </location>
</feature>
<keyword evidence="2 4" id="KW-0863">Zinc-finger</keyword>
<dbReference type="Pfam" id="PF12906">
    <property type="entry name" value="RINGv"/>
    <property type="match status" value="1"/>
</dbReference>
<evidence type="ECO:0000256" key="4">
    <source>
        <dbReference type="PROSITE-ProRule" id="PRU00175"/>
    </source>
</evidence>
<dbReference type="PROSITE" id="PS50089">
    <property type="entry name" value="ZF_RING_2"/>
    <property type="match status" value="1"/>
</dbReference>
<sequence length="834" mass="93957">MASAGDTPPPPPQVVRQSPAAIHSGAVSDDEEEEDLCRICRCAATSEDPLHYPCACRGSIKFVHQNCLLQWINHSSSHRCEVCRHTFSFTPIYAEKTPSRLSLAEQLTWLAAKTWTASKFFTRLALVLFVWFVIVPFVAAHFWDMVFIKTPRELGDVHWLHSNSNSTIIDEILCGQLIFLCTMLVAAALFISFELLGANRIPLLGDGALFQEHESFAEIIGMRGPAIKLVKRAFQAQLGIAVFLVIAVLVPFSWGRIILYQMNGGTGHASDWCMLAVGYISILGPGAIIAGLNMIRRFSKDISLSRSSIMKGLCACRSFVVRMVRQGFILMVVFGTFPCVCGWWFDICTMKMVQMQFGGLDHLLDFPPLRILVFWGCGIICLVFMKKFLLLIDEELQLREGILYSLQIPTDINQISIREFTDASLHDNAYRLLLNTAVFMTLTVVLVFLPFKLVSCTLPSFFPLNFILCYSPSGLHWNTLGRLLRSRYVSRHYNPHSACKFLLHHWLSFVAKALHLDDFLLPMNGDANGNASTSRFDEVKESQDDQVDSKYVLELVVKIAALLILGSLSLVLLTSATIIVPTSLGRAVFSLIMWIIAFNIGSNDEINFLVGCYIISDGIVAVRSFINFVGTRRILSVVQLAGKWCMIGLKCFALLSISVLFIPLQLGLLANLMIEMPLDVSIDERPVFYFHHIWVSGCILLSAWIRLVMSGVRDTNCVEWRAKFERVKADGFSRLRTLWVVREILWPIVSNLLTWLCVPYIFAKGVFPLLGCSVRTNSSVYHFAWLAYLLLSLLCYIVKRLYMCLASLHDRIKDDRYLIGTALCNFQQEDASTH</sequence>
<evidence type="ECO:0008006" key="11">
    <source>
        <dbReference type="Google" id="ProtNLM"/>
    </source>
</evidence>
<dbReference type="Gene3D" id="3.30.40.10">
    <property type="entry name" value="Zinc/RING finger domain, C3HC4 (zinc finger)"/>
    <property type="match status" value="1"/>
</dbReference>
<keyword evidence="6" id="KW-0812">Transmembrane</keyword>
<evidence type="ECO:0000256" key="1">
    <source>
        <dbReference type="ARBA" id="ARBA00022723"/>
    </source>
</evidence>
<evidence type="ECO:0000256" key="5">
    <source>
        <dbReference type="SAM" id="MobiDB-lite"/>
    </source>
</evidence>
<dbReference type="SMART" id="SM00744">
    <property type="entry name" value="RINGv"/>
    <property type="match status" value="1"/>
</dbReference>
<feature type="region of interest" description="Disordered" evidence="5">
    <location>
        <begin position="1"/>
        <end position="28"/>
    </location>
</feature>
<keyword evidence="6" id="KW-0472">Membrane</keyword>
<reference evidence="9" key="1">
    <citation type="submission" date="2020-01" db="EMBL/GenBank/DDBJ databases">
        <title>Genome sequence of Kobresia littledalei, the first chromosome-level genome in the family Cyperaceae.</title>
        <authorList>
            <person name="Qu G."/>
        </authorList>
    </citation>
    <scope>NUCLEOTIDE SEQUENCE</scope>
    <source>
        <strain evidence="9">C.B.Clarke</strain>
        <tissue evidence="9">Leaf</tissue>
    </source>
</reference>
<dbReference type="GO" id="GO:0005789">
    <property type="term" value="C:endoplasmic reticulum membrane"/>
    <property type="evidence" value="ECO:0007669"/>
    <property type="project" value="TreeGrafter"/>
</dbReference>
<accession>A0A833VLI0</accession>
<dbReference type="InterPro" id="IPR056521">
    <property type="entry name" value="MARCHF6-like_C"/>
</dbReference>
<gene>
    <name evidence="9" type="ORF">FCM35_KLT06414</name>
</gene>
<feature type="transmembrane region" description="Helical" evidence="6">
    <location>
        <begin position="651"/>
        <end position="674"/>
    </location>
</feature>
<name>A0A833VLI0_9POAL</name>
<dbReference type="AlphaFoldDB" id="A0A833VLI0"/>
<evidence type="ECO:0000256" key="3">
    <source>
        <dbReference type="ARBA" id="ARBA00022833"/>
    </source>
</evidence>
<dbReference type="GO" id="GO:0008270">
    <property type="term" value="F:zinc ion binding"/>
    <property type="evidence" value="ECO:0007669"/>
    <property type="project" value="UniProtKB-KW"/>
</dbReference>
<evidence type="ECO:0000313" key="10">
    <source>
        <dbReference type="Proteomes" id="UP000623129"/>
    </source>
</evidence>
<dbReference type="CDD" id="cd16702">
    <property type="entry name" value="RING_CH-C4HC3_MARCH6"/>
    <property type="match status" value="1"/>
</dbReference>
<dbReference type="GO" id="GO:0036503">
    <property type="term" value="P:ERAD pathway"/>
    <property type="evidence" value="ECO:0007669"/>
    <property type="project" value="TreeGrafter"/>
</dbReference>
<dbReference type="PANTHER" id="PTHR13145:SF2">
    <property type="entry name" value="RING-CH-TYPE DOMAIN-CONTAINING PROTEIN"/>
    <property type="match status" value="1"/>
</dbReference>
<feature type="transmembrane region" description="Helical" evidence="6">
    <location>
        <begin position="274"/>
        <end position="295"/>
    </location>
</feature>
<keyword evidence="10" id="KW-1185">Reference proteome</keyword>
<keyword evidence="3" id="KW-0862">Zinc</keyword>
<evidence type="ECO:0000259" key="8">
    <source>
        <dbReference type="PROSITE" id="PS51292"/>
    </source>
</evidence>
<evidence type="ECO:0000256" key="6">
    <source>
        <dbReference type="SAM" id="Phobius"/>
    </source>
</evidence>